<comment type="similarity">
    <text evidence="2">Belongs to the krueppel C2H2-type zinc-finger protein family.</text>
</comment>
<dbReference type="SUPFAM" id="SSF57716">
    <property type="entry name" value="Glucocorticoid receptor-like (DNA-binding domain)"/>
    <property type="match status" value="1"/>
</dbReference>
<evidence type="ECO:0000256" key="11">
    <source>
        <dbReference type="PROSITE-ProRule" id="PRU00042"/>
    </source>
</evidence>
<keyword evidence="7" id="KW-0805">Transcription regulation</keyword>
<keyword evidence="5 11" id="KW-0863">Zinc-finger</keyword>
<feature type="domain" description="C2H2-type" evidence="14">
    <location>
        <begin position="257"/>
        <end position="284"/>
    </location>
</feature>
<evidence type="ECO:0000256" key="1">
    <source>
        <dbReference type="ARBA" id="ARBA00004123"/>
    </source>
</evidence>
<organism evidence="16 17">
    <name type="scientific">Aedes aegypti</name>
    <name type="common">Yellowfever mosquito</name>
    <name type="synonym">Culex aegypti</name>
    <dbReference type="NCBI Taxonomy" id="7159"/>
    <lineage>
        <taxon>Eukaryota</taxon>
        <taxon>Metazoa</taxon>
        <taxon>Ecdysozoa</taxon>
        <taxon>Arthropoda</taxon>
        <taxon>Hexapoda</taxon>
        <taxon>Insecta</taxon>
        <taxon>Pterygota</taxon>
        <taxon>Neoptera</taxon>
        <taxon>Endopterygota</taxon>
        <taxon>Diptera</taxon>
        <taxon>Nematocera</taxon>
        <taxon>Culicoidea</taxon>
        <taxon>Culicidae</taxon>
        <taxon>Culicinae</taxon>
        <taxon>Aedini</taxon>
        <taxon>Aedes</taxon>
        <taxon>Stegomyia</taxon>
    </lineage>
</organism>
<dbReference type="Gene3D" id="3.40.1800.20">
    <property type="match status" value="1"/>
</dbReference>
<comment type="subcellular location">
    <subcellularLocation>
        <location evidence="1">Nucleus</location>
    </subcellularLocation>
</comment>
<evidence type="ECO:0000256" key="12">
    <source>
        <dbReference type="PROSITE-ProRule" id="PRU01263"/>
    </source>
</evidence>
<dbReference type="InterPro" id="IPR012934">
    <property type="entry name" value="Znf_AD"/>
</dbReference>
<feature type="domain" description="C2H2-type" evidence="14">
    <location>
        <begin position="388"/>
        <end position="415"/>
    </location>
</feature>
<evidence type="ECO:0000256" key="2">
    <source>
        <dbReference type="ARBA" id="ARBA00006991"/>
    </source>
</evidence>
<gene>
    <name evidence="16" type="ORF">AaeL_AAEL002849</name>
</gene>
<feature type="binding site" evidence="12">
    <location>
        <position position="58"/>
    </location>
    <ligand>
        <name>Zn(2+)</name>
        <dbReference type="ChEBI" id="CHEBI:29105"/>
    </ligand>
</feature>
<dbReference type="GO" id="GO:0001228">
    <property type="term" value="F:DNA-binding transcription activator activity, RNA polymerase II-specific"/>
    <property type="evidence" value="ECO:0007669"/>
    <property type="project" value="TreeGrafter"/>
</dbReference>
<keyword evidence="10" id="KW-0539">Nucleus</keyword>
<dbReference type="Gene3D" id="3.30.160.60">
    <property type="entry name" value="Classic Zinc Finger"/>
    <property type="match status" value="8"/>
</dbReference>
<dbReference type="EMBL" id="CH477254">
    <property type="protein sequence ID" value="EAT45923.1"/>
    <property type="molecule type" value="Genomic_DNA"/>
</dbReference>
<evidence type="ECO:0000256" key="8">
    <source>
        <dbReference type="ARBA" id="ARBA00023125"/>
    </source>
</evidence>
<dbReference type="FunFam" id="3.30.160.60:FF:000100">
    <property type="entry name" value="Zinc finger 45-like"/>
    <property type="match status" value="1"/>
</dbReference>
<dbReference type="VEuPathDB" id="VectorBase:AAEL002849"/>
<evidence type="ECO:0000256" key="3">
    <source>
        <dbReference type="ARBA" id="ARBA00022723"/>
    </source>
</evidence>
<dbReference type="HOGENOM" id="CLU_487643_0_0_1"/>
<keyword evidence="8" id="KW-0238">DNA-binding</keyword>
<feature type="domain" description="C2H2-type" evidence="14">
    <location>
        <begin position="286"/>
        <end position="313"/>
    </location>
</feature>
<dbReference type="OMA" id="QGMFRHI"/>
<dbReference type="eggNOG" id="KOG1721">
    <property type="taxonomic scope" value="Eukaryota"/>
</dbReference>
<evidence type="ECO:0000256" key="13">
    <source>
        <dbReference type="SAM" id="MobiDB-lite"/>
    </source>
</evidence>
<evidence type="ECO:0000256" key="6">
    <source>
        <dbReference type="ARBA" id="ARBA00022833"/>
    </source>
</evidence>
<dbReference type="SUPFAM" id="SSF57667">
    <property type="entry name" value="beta-beta-alpha zinc fingers"/>
    <property type="match status" value="5"/>
</dbReference>
<dbReference type="Pfam" id="PF07776">
    <property type="entry name" value="zf-AD"/>
    <property type="match status" value="1"/>
</dbReference>
<dbReference type="FunFam" id="3.30.160.60:FF:000065">
    <property type="entry name" value="B-cell CLL/lymphoma 6, member B"/>
    <property type="match status" value="2"/>
</dbReference>
<reference evidence="16" key="3">
    <citation type="submission" date="2012-09" db="EMBL/GenBank/DDBJ databases">
        <authorList>
            <consortium name="VectorBase"/>
        </authorList>
    </citation>
    <scope>NUCLEOTIDE SEQUENCE</scope>
    <source>
        <strain evidence="16">Liverpool</strain>
    </source>
</reference>
<dbReference type="PANTHER" id="PTHR24393:SF15">
    <property type="entry name" value="IP01243P-RELATED"/>
    <property type="match status" value="1"/>
</dbReference>
<reference evidence="16" key="2">
    <citation type="journal article" date="2007" name="Science">
        <title>Genome sequence of Aedes aegypti, a major arbovirus vector.</title>
        <authorList>
            <person name="Nene V."/>
            <person name="Wortman J.R."/>
            <person name="Lawson D."/>
            <person name="Haas B."/>
            <person name="Kodira C."/>
            <person name="Tu Z.J."/>
            <person name="Loftus B."/>
            <person name="Xi Z."/>
            <person name="Megy K."/>
            <person name="Grabherr M."/>
            <person name="Ren Q."/>
            <person name="Zdobnov E.M."/>
            <person name="Lobo N.F."/>
            <person name="Campbell K.S."/>
            <person name="Brown S.E."/>
            <person name="Bonaldo M.F."/>
            <person name="Zhu J."/>
            <person name="Sinkins S.P."/>
            <person name="Hogenkamp D.G."/>
            <person name="Amedeo P."/>
            <person name="Arensburger P."/>
            <person name="Atkinson P.W."/>
            <person name="Bidwell S."/>
            <person name="Biedler J."/>
            <person name="Birney E."/>
            <person name="Bruggner R.V."/>
            <person name="Costas J."/>
            <person name="Coy M.R."/>
            <person name="Crabtree J."/>
            <person name="Crawford M."/>
            <person name="Debruyn B."/>
            <person name="Decaprio D."/>
            <person name="Eiglmeier K."/>
            <person name="Eisenstadt E."/>
            <person name="El-Dorry H."/>
            <person name="Gelbart W.M."/>
            <person name="Gomes S.L."/>
            <person name="Hammond M."/>
            <person name="Hannick L.I."/>
            <person name="Hogan J.R."/>
            <person name="Holmes M.H."/>
            <person name="Jaffe D."/>
            <person name="Johnston J.S."/>
            <person name="Kennedy R.C."/>
            <person name="Koo H."/>
            <person name="Kravitz S."/>
            <person name="Kriventseva E.V."/>
            <person name="Kulp D."/>
            <person name="Labutti K."/>
            <person name="Lee E."/>
            <person name="Li S."/>
            <person name="Lovin D.D."/>
            <person name="Mao C."/>
            <person name="Mauceli E."/>
            <person name="Menck C.F."/>
            <person name="Miller J.R."/>
            <person name="Montgomery P."/>
            <person name="Mori A."/>
            <person name="Nascimento A.L."/>
            <person name="Naveira H.F."/>
            <person name="Nusbaum C."/>
            <person name="O'leary S."/>
            <person name="Orvis J."/>
            <person name="Pertea M."/>
            <person name="Quesneville H."/>
            <person name="Reidenbach K.R."/>
            <person name="Rogers Y.H."/>
            <person name="Roth C.W."/>
            <person name="Schneider J.R."/>
            <person name="Schatz M."/>
            <person name="Shumway M."/>
            <person name="Stanke M."/>
            <person name="Stinson E.O."/>
            <person name="Tubio J.M."/>
            <person name="Vanzee J.P."/>
            <person name="Verjovski-Almeida S."/>
            <person name="Werner D."/>
            <person name="White O."/>
            <person name="Wyder S."/>
            <person name="Zeng Q."/>
            <person name="Zhao Q."/>
            <person name="Zhao Y."/>
            <person name="Hill C.A."/>
            <person name="Raikhel A.S."/>
            <person name="Soares M.B."/>
            <person name="Knudson D.L."/>
            <person name="Lee N.H."/>
            <person name="Galagan J."/>
            <person name="Salzberg S.L."/>
            <person name="Paulsen I.T."/>
            <person name="Dimopoulos G."/>
            <person name="Collins F.H."/>
            <person name="Birren B."/>
            <person name="Fraser-Liggett C.M."/>
            <person name="Severson D.W."/>
        </authorList>
    </citation>
    <scope>NUCLEOTIDE SEQUENCE [LARGE SCALE GENOMIC DNA]</scope>
    <source>
        <strain evidence="16">Liverpool</strain>
    </source>
</reference>
<reference evidence="16" key="1">
    <citation type="submission" date="2005-10" db="EMBL/GenBank/DDBJ databases">
        <authorList>
            <person name="Loftus B.J."/>
            <person name="Nene V.M."/>
            <person name="Hannick L.I."/>
            <person name="Bidwell S."/>
            <person name="Haas B."/>
            <person name="Amedeo P."/>
            <person name="Orvis J."/>
            <person name="Wortman J.R."/>
            <person name="White O.R."/>
            <person name="Salzberg S."/>
            <person name="Shumway M."/>
            <person name="Koo H."/>
            <person name="Zhao Y."/>
            <person name="Holmes M."/>
            <person name="Miller J."/>
            <person name="Schatz M."/>
            <person name="Pop M."/>
            <person name="Pai G."/>
            <person name="Utterback T."/>
            <person name="Rogers Y.-H."/>
            <person name="Kravitz S."/>
            <person name="Fraser C.M."/>
        </authorList>
    </citation>
    <scope>NUCLEOTIDE SEQUENCE</scope>
    <source>
        <strain evidence="16">Liverpool</strain>
    </source>
</reference>
<feature type="domain" description="C2H2-type" evidence="14">
    <location>
        <begin position="473"/>
        <end position="495"/>
    </location>
</feature>
<evidence type="ECO:0000313" key="16">
    <source>
        <dbReference type="EMBL" id="EAT45923.1"/>
    </source>
</evidence>
<dbReference type="SMART" id="SM00868">
    <property type="entry name" value="zf-AD"/>
    <property type="match status" value="1"/>
</dbReference>
<evidence type="ECO:0000259" key="15">
    <source>
        <dbReference type="PROSITE" id="PS51915"/>
    </source>
</evidence>
<evidence type="ECO:0000256" key="5">
    <source>
        <dbReference type="ARBA" id="ARBA00022771"/>
    </source>
</evidence>
<feature type="domain" description="C2H2-type" evidence="14">
    <location>
        <begin position="445"/>
        <end position="472"/>
    </location>
</feature>
<dbReference type="PROSITE" id="PS00028">
    <property type="entry name" value="ZINC_FINGER_C2H2_1"/>
    <property type="match status" value="9"/>
</dbReference>
<feature type="domain" description="C2H2-type" evidence="14">
    <location>
        <begin position="230"/>
        <end position="257"/>
    </location>
</feature>
<proteinExistence type="inferred from homology"/>
<dbReference type="KEGG" id="aag:5576225"/>
<dbReference type="GO" id="GO:0008270">
    <property type="term" value="F:zinc ion binding"/>
    <property type="evidence" value="ECO:0007669"/>
    <property type="project" value="UniProtKB-UniRule"/>
</dbReference>
<name>Q17H01_AEDAE</name>
<evidence type="ECO:0000256" key="7">
    <source>
        <dbReference type="ARBA" id="ARBA00023015"/>
    </source>
</evidence>
<evidence type="ECO:0000259" key="14">
    <source>
        <dbReference type="PROSITE" id="PS50157"/>
    </source>
</evidence>
<keyword evidence="6 12" id="KW-0862">Zinc</keyword>
<sequence length="526" mass="60450">MECASLGGVCRCCLTSSGDFSSIYKIYNDYYLPKVIHACTGLTIHQSDGLPEVLCDACLSKLVVSYETRRLFLRSNCQLKEQLNRLKLPEEQILGELNGTEVKYEETTTLAEDSGIILDSGPITTWDNEINMHIEQLQDGSSELAINVEEDSLDELVIEKCENLEKGGFSFPLVEPLDKGLEDGSISIANERTEDDLYEIEDFSPYSDSSESYPERINSGQVKDEKEESQDCSICGKTFKSARLLQRHIRYHNNGKTDCPICSRSFTHTSNLKRHLNSHKPPEEGFPCSKCSGRFEKGHQLYNHLKVHKSPKNSDSYRMQCEQCEMETTSLAGFVYHMSTEHNIPKDQVKAFRCHLCPIRFVSKQGMFRHIQGIHQNQKPAQNPSRRFLCTECGKSFRRMKHLEAHSNSHAGIRPYRCEECGLAFAQKSGLNIHFRVKHQHQKVHACKICRKSFAQSTHLKDHELIHTDRKEHECPVCKHRFHVKSNLMAHMKTHRRHPYCCRDCGKEFTQSVRLEQHMATEHEKK</sequence>
<dbReference type="PANTHER" id="PTHR24393">
    <property type="entry name" value="ZINC FINGER PROTEIN"/>
    <property type="match status" value="1"/>
</dbReference>
<feature type="domain" description="C2H2-type" evidence="14">
    <location>
        <begin position="352"/>
        <end position="380"/>
    </location>
</feature>
<evidence type="ECO:0000256" key="4">
    <source>
        <dbReference type="ARBA" id="ARBA00022737"/>
    </source>
</evidence>
<dbReference type="PROSITE" id="PS51915">
    <property type="entry name" value="ZAD"/>
    <property type="match status" value="1"/>
</dbReference>
<accession>Q17H01</accession>
<keyword evidence="9" id="KW-0804">Transcription</keyword>
<dbReference type="OrthoDB" id="8034870at2759"/>
<dbReference type="Proteomes" id="UP000682892">
    <property type="component" value="Chromosome 3"/>
</dbReference>
<feature type="domain" description="C2H2-type" evidence="14">
    <location>
        <begin position="500"/>
        <end position="526"/>
    </location>
</feature>
<dbReference type="SMART" id="SM00355">
    <property type="entry name" value="ZnF_C2H2"/>
    <property type="match status" value="10"/>
</dbReference>
<evidence type="ECO:0000313" key="17">
    <source>
        <dbReference type="Proteomes" id="UP000682892"/>
    </source>
</evidence>
<dbReference type="PROSITE" id="PS50157">
    <property type="entry name" value="ZINC_FINGER_C2H2_2"/>
    <property type="match status" value="9"/>
</dbReference>
<feature type="binding site" evidence="12">
    <location>
        <position position="55"/>
    </location>
    <ligand>
        <name>Zn(2+)</name>
        <dbReference type="ChEBI" id="CHEBI:29105"/>
    </ligand>
</feature>
<dbReference type="Pfam" id="PF00096">
    <property type="entry name" value="zf-C2H2"/>
    <property type="match status" value="5"/>
</dbReference>
<dbReference type="PhylomeDB" id="Q17H01"/>
<feature type="binding site" evidence="12">
    <location>
        <position position="10"/>
    </location>
    <ligand>
        <name>Zn(2+)</name>
        <dbReference type="ChEBI" id="CHEBI:29105"/>
    </ligand>
</feature>
<dbReference type="InterPro" id="IPR036236">
    <property type="entry name" value="Znf_C2H2_sf"/>
</dbReference>
<dbReference type="Pfam" id="PF13912">
    <property type="entry name" value="zf-C2H2_6"/>
    <property type="match status" value="2"/>
</dbReference>
<protein>
    <submittedName>
        <fullName evidence="16">AAEL002849-PA</fullName>
    </submittedName>
</protein>
<dbReference type="InterPro" id="IPR013087">
    <property type="entry name" value="Znf_C2H2_type"/>
</dbReference>
<feature type="binding site" evidence="12">
    <location>
        <position position="13"/>
    </location>
    <ligand>
        <name>Zn(2+)</name>
        <dbReference type="ChEBI" id="CHEBI:29105"/>
    </ligand>
</feature>
<keyword evidence="3 12" id="KW-0479">Metal-binding</keyword>
<evidence type="ECO:0000256" key="9">
    <source>
        <dbReference type="ARBA" id="ARBA00023163"/>
    </source>
</evidence>
<evidence type="ECO:0000256" key="10">
    <source>
        <dbReference type="ARBA" id="ARBA00023242"/>
    </source>
</evidence>
<feature type="domain" description="C2H2-type" evidence="14">
    <location>
        <begin position="416"/>
        <end position="444"/>
    </location>
</feature>
<feature type="region of interest" description="Disordered" evidence="13">
    <location>
        <begin position="204"/>
        <end position="223"/>
    </location>
</feature>
<feature type="domain" description="ZAD" evidence="15">
    <location>
        <begin position="8"/>
        <end position="82"/>
    </location>
</feature>
<dbReference type="GO" id="GO:0005634">
    <property type="term" value="C:nucleus"/>
    <property type="evidence" value="ECO:0007669"/>
    <property type="project" value="UniProtKB-SubCell"/>
</dbReference>
<dbReference type="AlphaFoldDB" id="Q17H01"/>
<keyword evidence="4" id="KW-0677">Repeat</keyword>
<dbReference type="PaxDb" id="7159-AAEL002849-PA"/>
<dbReference type="GO" id="GO:0000978">
    <property type="term" value="F:RNA polymerase II cis-regulatory region sequence-specific DNA binding"/>
    <property type="evidence" value="ECO:0007669"/>
    <property type="project" value="TreeGrafter"/>
</dbReference>